<dbReference type="EMBL" id="JACHDB010000001">
    <property type="protein sequence ID" value="MBB5431890.1"/>
    <property type="molecule type" value="Genomic_DNA"/>
</dbReference>
<dbReference type="PANTHER" id="PTHR36849">
    <property type="entry name" value="CYTOPLASMIC PROTEIN-RELATED"/>
    <property type="match status" value="1"/>
</dbReference>
<dbReference type="AlphaFoldDB" id="A0A7W8VDD0"/>
<name>A0A7W8VDD0_9ACTN</name>
<organism evidence="1 2">
    <name type="scientific">Nocardiopsis composta</name>
    <dbReference type="NCBI Taxonomy" id="157465"/>
    <lineage>
        <taxon>Bacteria</taxon>
        <taxon>Bacillati</taxon>
        <taxon>Actinomycetota</taxon>
        <taxon>Actinomycetes</taxon>
        <taxon>Streptosporangiales</taxon>
        <taxon>Nocardiopsidaceae</taxon>
        <taxon>Nocardiopsis</taxon>
    </lineage>
</organism>
<dbReference type="Pfam" id="PF22752">
    <property type="entry name" value="DUF488-N3i"/>
    <property type="match status" value="1"/>
</dbReference>
<comment type="caution">
    <text evidence="1">The sequence shown here is derived from an EMBL/GenBank/DDBJ whole genome shotgun (WGS) entry which is preliminary data.</text>
</comment>
<reference evidence="1 2" key="1">
    <citation type="submission" date="2020-08" db="EMBL/GenBank/DDBJ databases">
        <title>Sequencing the genomes of 1000 actinobacteria strains.</title>
        <authorList>
            <person name="Klenk H.-P."/>
        </authorList>
    </citation>
    <scope>NUCLEOTIDE SEQUENCE [LARGE SCALE GENOMIC DNA]</scope>
    <source>
        <strain evidence="1 2">DSM 44551</strain>
    </source>
</reference>
<proteinExistence type="predicted"/>
<dbReference type="InterPro" id="IPR052552">
    <property type="entry name" value="YeaO-like"/>
</dbReference>
<evidence type="ECO:0000313" key="2">
    <source>
        <dbReference type="Proteomes" id="UP000572635"/>
    </source>
</evidence>
<keyword evidence="2" id="KW-1185">Reference proteome</keyword>
<dbReference type="PANTHER" id="PTHR36849:SF1">
    <property type="entry name" value="CYTOPLASMIC PROTEIN"/>
    <property type="match status" value="1"/>
</dbReference>
<dbReference type="Proteomes" id="UP000572635">
    <property type="component" value="Unassembled WGS sequence"/>
</dbReference>
<evidence type="ECO:0000313" key="1">
    <source>
        <dbReference type="EMBL" id="MBB5431890.1"/>
    </source>
</evidence>
<sequence>MSGDIVLMRVHDALAEPPERGKVFLVDRLWPRGVRKEALRLDGWLKDAAPSTGLRRWFGHDPARWAEFAERYRRELADRPEALRPVLDALAEGPVVLLYAARDTEHNQAVVLRGVLEGARGR</sequence>
<gene>
    <name evidence="1" type="ORF">HDA36_001974</name>
</gene>
<protein>
    <submittedName>
        <fullName evidence="1">Uncharacterized protein YeaO (DUF488 family)</fullName>
    </submittedName>
</protein>
<dbReference type="RefSeq" id="WP_184391538.1">
    <property type="nucleotide sequence ID" value="NZ_BAAAJD010000032.1"/>
</dbReference>
<accession>A0A7W8VDD0</accession>